<protein>
    <submittedName>
        <fullName evidence="2">Uncharacterized protein</fullName>
    </submittedName>
</protein>
<feature type="transmembrane region" description="Helical" evidence="1">
    <location>
        <begin position="26"/>
        <end position="44"/>
    </location>
</feature>
<keyword evidence="1" id="KW-0472">Membrane</keyword>
<feature type="transmembrane region" description="Helical" evidence="1">
    <location>
        <begin position="142"/>
        <end position="164"/>
    </location>
</feature>
<dbReference type="eggNOG" id="ENOG5031FBI">
    <property type="taxonomic scope" value="Bacteria"/>
</dbReference>
<evidence type="ECO:0000256" key="1">
    <source>
        <dbReference type="SAM" id="Phobius"/>
    </source>
</evidence>
<reference evidence="2 3" key="1">
    <citation type="journal article" date="2013" name="Genome Announc.">
        <title>Draft genome sequences for three mercury-methylating, sulfate-reducing bacteria.</title>
        <authorList>
            <person name="Brown S.D."/>
            <person name="Hurt R.A.Jr."/>
            <person name="Gilmour C.C."/>
            <person name="Elias D.A."/>
        </authorList>
    </citation>
    <scope>NUCLEOTIDE SEQUENCE [LARGE SCALE GENOMIC DNA]</scope>
    <source>
        <strain evidence="2 3">DSM 2059</strain>
    </source>
</reference>
<feature type="transmembrane region" description="Helical" evidence="1">
    <location>
        <begin position="107"/>
        <end position="130"/>
    </location>
</feature>
<keyword evidence="1" id="KW-1133">Transmembrane helix</keyword>
<organism evidence="2 3">
    <name type="scientific">Desulfococcus multivorans DSM 2059</name>
    <dbReference type="NCBI Taxonomy" id="1121405"/>
    <lineage>
        <taxon>Bacteria</taxon>
        <taxon>Pseudomonadati</taxon>
        <taxon>Thermodesulfobacteriota</taxon>
        <taxon>Desulfobacteria</taxon>
        <taxon>Desulfobacterales</taxon>
        <taxon>Desulfococcaceae</taxon>
        <taxon>Desulfococcus</taxon>
    </lineage>
</organism>
<evidence type="ECO:0000313" key="3">
    <source>
        <dbReference type="Proteomes" id="UP000014977"/>
    </source>
</evidence>
<gene>
    <name evidence="2" type="ORF">dsmv_2272</name>
</gene>
<name>S7TVT3_DESML</name>
<feature type="transmembrane region" description="Helical" evidence="1">
    <location>
        <begin position="50"/>
        <end position="69"/>
    </location>
</feature>
<accession>S7TVT3</accession>
<keyword evidence="1" id="KW-0812">Transmembrane</keyword>
<dbReference type="EMBL" id="ATHJ01000078">
    <property type="protein sequence ID" value="EPR41157.1"/>
    <property type="molecule type" value="Genomic_DNA"/>
</dbReference>
<dbReference type="AlphaFoldDB" id="S7TVT3"/>
<dbReference type="PATRIC" id="fig|1121405.3.peg.1834"/>
<evidence type="ECO:0000313" key="2">
    <source>
        <dbReference type="EMBL" id="EPR41157.1"/>
    </source>
</evidence>
<dbReference type="Proteomes" id="UP000014977">
    <property type="component" value="Unassembled WGS sequence"/>
</dbReference>
<comment type="caution">
    <text evidence="2">The sequence shown here is derived from an EMBL/GenBank/DDBJ whole genome shotgun (WGS) entry which is preliminary data.</text>
</comment>
<proteinExistence type="predicted"/>
<dbReference type="RefSeq" id="WP_020876703.1">
    <property type="nucleotide sequence ID" value="NZ_ATHJ01000078.1"/>
</dbReference>
<keyword evidence="3" id="KW-1185">Reference proteome</keyword>
<sequence>MGQDTDRQTKLADEILASQKTRSDLLKWKLVICAVLGAAGLGFAKDASRTSIVLLALIPPACLYVDLLCTNINLRIMVIGRYYSEVRKDRYEQFVEKRRISFALEDWALYGSTYVIAILLILSGIAILALRIYRYSGNLADINAVVGLAECMAVLVSAALSIRLTHMTIKAFKLALSHQKFEGEKNIESAFLQELTGSKRLRRVMSCLLGFGLKNEEEG</sequence>